<dbReference type="Pfam" id="PF06429">
    <property type="entry name" value="Flg_bbr_C"/>
    <property type="match status" value="1"/>
</dbReference>
<evidence type="ECO:0000313" key="10">
    <source>
        <dbReference type="EMBL" id="NKE66180.1"/>
    </source>
</evidence>
<dbReference type="GO" id="GO:0005829">
    <property type="term" value="C:cytosol"/>
    <property type="evidence" value="ECO:0007669"/>
    <property type="project" value="TreeGrafter"/>
</dbReference>
<evidence type="ECO:0000259" key="7">
    <source>
        <dbReference type="Pfam" id="PF06429"/>
    </source>
</evidence>
<protein>
    <recommendedName>
        <fullName evidence="3 5">Flagellar hook protein FlgE</fullName>
    </recommendedName>
</protein>
<keyword evidence="10" id="KW-0966">Cell projection</keyword>
<evidence type="ECO:0000256" key="2">
    <source>
        <dbReference type="ARBA" id="ARBA00009677"/>
    </source>
</evidence>
<evidence type="ECO:0000256" key="3">
    <source>
        <dbReference type="ARBA" id="ARBA00019015"/>
    </source>
</evidence>
<dbReference type="InterPro" id="IPR037925">
    <property type="entry name" value="FlgE/F/G-like"/>
</dbReference>
<dbReference type="Pfam" id="PF00460">
    <property type="entry name" value="Flg_bb_rod"/>
    <property type="match status" value="1"/>
</dbReference>
<dbReference type="Proteomes" id="UP000521868">
    <property type="component" value="Unassembled WGS sequence"/>
</dbReference>
<dbReference type="InterPro" id="IPR011491">
    <property type="entry name" value="FlgE_D2"/>
</dbReference>
<dbReference type="Pfam" id="PF07559">
    <property type="entry name" value="FlgE_D2"/>
    <property type="match status" value="1"/>
</dbReference>
<evidence type="ECO:0000259" key="9">
    <source>
        <dbReference type="Pfam" id="PF22692"/>
    </source>
</evidence>
<dbReference type="InterPro" id="IPR037058">
    <property type="entry name" value="Falgellar_hook_FlgE_sf"/>
</dbReference>
<accession>A0A7X6DFF5</accession>
<dbReference type="PANTHER" id="PTHR30435:SF1">
    <property type="entry name" value="FLAGELLAR HOOK PROTEIN FLGE"/>
    <property type="match status" value="1"/>
</dbReference>
<dbReference type="GO" id="GO:0009424">
    <property type="term" value="C:bacterial-type flagellum hook"/>
    <property type="evidence" value="ECO:0007669"/>
    <property type="project" value="TreeGrafter"/>
</dbReference>
<dbReference type="SUPFAM" id="SSF117143">
    <property type="entry name" value="Flagellar hook protein flgE"/>
    <property type="match status" value="1"/>
</dbReference>
<dbReference type="RefSeq" id="WP_168107306.1">
    <property type="nucleotide sequence ID" value="NZ_VTOX01000003.1"/>
</dbReference>
<feature type="domain" description="Flagellar hook protein FlgE/F/G-like D1" evidence="9">
    <location>
        <begin position="79"/>
        <end position="120"/>
    </location>
</feature>
<comment type="function">
    <text evidence="5">A flexible structure which links the flagellar filament to the drive apparatus in the basal body.</text>
</comment>
<organism evidence="10 11">
    <name type="scientific">Ramlibacter lithotrophicus</name>
    <dbReference type="NCBI Taxonomy" id="2606681"/>
    <lineage>
        <taxon>Bacteria</taxon>
        <taxon>Pseudomonadati</taxon>
        <taxon>Pseudomonadota</taxon>
        <taxon>Betaproteobacteria</taxon>
        <taxon>Burkholderiales</taxon>
        <taxon>Comamonadaceae</taxon>
        <taxon>Ramlibacter</taxon>
    </lineage>
</organism>
<comment type="similarity">
    <text evidence="2 5">Belongs to the flagella basal body rod proteins family.</text>
</comment>
<proteinExistence type="inferred from homology"/>
<dbReference type="AlphaFoldDB" id="A0A7X6DFF5"/>
<evidence type="ECO:0000256" key="4">
    <source>
        <dbReference type="ARBA" id="ARBA00023143"/>
    </source>
</evidence>
<dbReference type="InterPro" id="IPR053967">
    <property type="entry name" value="LlgE_F_G-like_D1"/>
</dbReference>
<dbReference type="PANTHER" id="PTHR30435">
    <property type="entry name" value="FLAGELLAR PROTEIN"/>
    <property type="match status" value="1"/>
</dbReference>
<dbReference type="Pfam" id="PF22692">
    <property type="entry name" value="LlgE_F_G_D1"/>
    <property type="match status" value="1"/>
</dbReference>
<evidence type="ECO:0000256" key="5">
    <source>
        <dbReference type="RuleBase" id="RU362116"/>
    </source>
</evidence>
<dbReference type="GO" id="GO:0009425">
    <property type="term" value="C:bacterial-type flagellum basal body"/>
    <property type="evidence" value="ECO:0007669"/>
    <property type="project" value="UniProtKB-SubCell"/>
</dbReference>
<evidence type="ECO:0000313" key="11">
    <source>
        <dbReference type="Proteomes" id="UP000521868"/>
    </source>
</evidence>
<comment type="subcellular location">
    <subcellularLocation>
        <location evidence="1 5">Bacterial flagellum basal body</location>
    </subcellularLocation>
</comment>
<comment type="caution">
    <text evidence="10">The sequence shown here is derived from an EMBL/GenBank/DDBJ whole genome shotgun (WGS) entry which is preliminary data.</text>
</comment>
<keyword evidence="10" id="KW-0969">Cilium</keyword>
<evidence type="ECO:0000256" key="1">
    <source>
        <dbReference type="ARBA" id="ARBA00004117"/>
    </source>
</evidence>
<dbReference type="EMBL" id="VTOX01000003">
    <property type="protein sequence ID" value="NKE66180.1"/>
    <property type="molecule type" value="Genomic_DNA"/>
</dbReference>
<keyword evidence="10" id="KW-0282">Flagellum</keyword>
<dbReference type="GO" id="GO:0071978">
    <property type="term" value="P:bacterial-type flagellum-dependent swarming motility"/>
    <property type="evidence" value="ECO:0007669"/>
    <property type="project" value="TreeGrafter"/>
</dbReference>
<dbReference type="NCBIfam" id="NF004238">
    <property type="entry name" value="PRK05682.1-1"/>
    <property type="match status" value="1"/>
</dbReference>
<dbReference type="Gene3D" id="2.60.98.20">
    <property type="entry name" value="Flagellar hook protein FlgE"/>
    <property type="match status" value="1"/>
</dbReference>
<dbReference type="InterPro" id="IPR001444">
    <property type="entry name" value="Flag_bb_rod_N"/>
</dbReference>
<feature type="domain" description="Flagellar hook protein FlgE D2" evidence="8">
    <location>
        <begin position="157"/>
        <end position="290"/>
    </location>
</feature>
<dbReference type="InterPro" id="IPR010930">
    <property type="entry name" value="Flg_bb/hook_C_dom"/>
</dbReference>
<keyword evidence="11" id="KW-1185">Reference proteome</keyword>
<reference evidence="10 11" key="1">
    <citation type="journal article" date="2020" name="Nature">
        <title>Bacterial chemolithoautotrophy via manganese oxidation.</title>
        <authorList>
            <person name="Yu H."/>
            <person name="Leadbetter J.R."/>
        </authorList>
    </citation>
    <scope>NUCLEOTIDE SEQUENCE [LARGE SCALE GENOMIC DNA]</scope>
    <source>
        <strain evidence="10 11">RBP-1</strain>
    </source>
</reference>
<evidence type="ECO:0000259" key="8">
    <source>
        <dbReference type="Pfam" id="PF07559"/>
    </source>
</evidence>
<feature type="domain" description="Flagellar basal-body/hook protein C-terminal" evidence="7">
    <location>
        <begin position="365"/>
        <end position="409"/>
    </location>
</feature>
<evidence type="ECO:0000259" key="6">
    <source>
        <dbReference type="Pfam" id="PF00460"/>
    </source>
</evidence>
<keyword evidence="4 5" id="KW-0975">Bacterial flagellum</keyword>
<name>A0A7X6DFF5_9BURK</name>
<sequence length="410" mass="42303">MSFSQGITGLAASAAQLDAIGNNIANSGTIGYKSSTVAFKDVIAGSKIGLGVSVAAVQQNFAAGSVQLTSRPLDFAITNGNGFFRVESPEGGSVSYSRNGQFTVDANGYVVSPNGMRLTGYGVTANGSLAGGTPTALRFPTQSMTPKATAAVTAQFNLDSRRQDIDRVATPFVATDSSTYHYSNALNVFDSLGNPHEVVLFFTKSDTATSEWEVQAQLAGSTGTTTTPAAVAVTFDENGAIRNAAPAYTSFTIAGTYGNGAATPAFTVDLAGSTQFGNISAVQRLSQDGYTSGVLTSYEIGTDGVITGKYSNDQSNVLGQVVLSSFANPNGLEPIGNNMWSETGMSGQPLTGTPGEGTTLGSLTSGALEASNVDLTSELVNLITAQRGYQANAQTLKTQDQVMQTLVNLR</sequence>
<gene>
    <name evidence="10" type="ORF">RAMLITH_10145</name>
</gene>
<dbReference type="NCBIfam" id="TIGR03506">
    <property type="entry name" value="FlgEFG_subfam"/>
    <property type="match status" value="1"/>
</dbReference>
<dbReference type="InterPro" id="IPR020013">
    <property type="entry name" value="Flagellar_FlgE/F/G"/>
</dbReference>
<feature type="domain" description="Flagellar basal body rod protein N-terminal" evidence="6">
    <location>
        <begin position="7"/>
        <end position="33"/>
    </location>
</feature>